<dbReference type="PANTHER" id="PTHR11645:SF51">
    <property type="entry name" value="COME OPERON PROTEIN 4"/>
    <property type="match status" value="1"/>
</dbReference>
<proteinExistence type="inferred from homology"/>
<keyword evidence="2" id="KW-0560">Oxidoreductase</keyword>
<dbReference type="PIRSF" id="PIRSF000193">
    <property type="entry name" value="Pyrrol-5-carb_rd"/>
    <property type="match status" value="1"/>
</dbReference>
<keyword evidence="7" id="KW-1185">Reference proteome</keyword>
<dbReference type="NCBIfam" id="NF005814">
    <property type="entry name" value="PRK07680.1"/>
    <property type="match status" value="1"/>
</dbReference>
<dbReference type="Pfam" id="PF03807">
    <property type="entry name" value="F420_oxidored"/>
    <property type="match status" value="1"/>
</dbReference>
<evidence type="ECO:0000256" key="3">
    <source>
        <dbReference type="PIRSR" id="PIRSR000193-1"/>
    </source>
</evidence>
<comment type="catalytic activity">
    <reaction evidence="2">
        <text>L-proline + NAD(+) = (S)-1-pyrroline-5-carboxylate + NADH + 2 H(+)</text>
        <dbReference type="Rhea" id="RHEA:14105"/>
        <dbReference type="ChEBI" id="CHEBI:15378"/>
        <dbReference type="ChEBI" id="CHEBI:17388"/>
        <dbReference type="ChEBI" id="CHEBI:57540"/>
        <dbReference type="ChEBI" id="CHEBI:57945"/>
        <dbReference type="ChEBI" id="CHEBI:60039"/>
        <dbReference type="EC" id="1.5.1.2"/>
    </reaction>
</comment>
<dbReference type="InterPro" id="IPR000304">
    <property type="entry name" value="Pyrroline-COOH_reductase"/>
</dbReference>
<dbReference type="Pfam" id="PF14748">
    <property type="entry name" value="P5CR_dimer"/>
    <property type="match status" value="1"/>
</dbReference>
<dbReference type="GO" id="GO:0004735">
    <property type="term" value="F:pyrroline-5-carboxylate reductase activity"/>
    <property type="evidence" value="ECO:0007669"/>
    <property type="project" value="UniProtKB-UniRule"/>
</dbReference>
<evidence type="ECO:0000256" key="2">
    <source>
        <dbReference type="HAMAP-Rule" id="MF_01925"/>
    </source>
</evidence>
<keyword evidence="2" id="KW-0028">Amino-acid biosynthesis</keyword>
<name>A0A0J1IN06_NIACI</name>
<dbReference type="Gene3D" id="1.10.3730.10">
    <property type="entry name" value="ProC C-terminal domain-like"/>
    <property type="match status" value="1"/>
</dbReference>
<comment type="function">
    <text evidence="2">Catalyzes the reduction of 1-pyrroline-5-carboxylate (PCA) to L-proline.</text>
</comment>
<dbReference type="InterPro" id="IPR008927">
    <property type="entry name" value="6-PGluconate_DH-like_C_sf"/>
</dbReference>
<evidence type="ECO:0000313" key="7">
    <source>
        <dbReference type="Proteomes" id="UP000036045"/>
    </source>
</evidence>
<evidence type="ECO:0000256" key="1">
    <source>
        <dbReference type="ARBA" id="ARBA00005525"/>
    </source>
</evidence>
<sequence length="277" mass="30778">MKIGMIGTGNMGKILIESMIDGKAVSPEDLFIFNRTRNKALEIKEEYPTINICDSDMEIAKKAELIFLCVKPHDMYEVAHTISPVLTEEKCVISITSPISPDQLDSLFRCSVARIIPSITNRALAGVSLFSFGSNCTEEWKKHLESLYEKFSTPLEIEDDITRAASDIVSCGPAFFSYLTQRFIEGAVDETEIDTETATKLASEMLIGLGELLKKGYYTLPTLQEKVCVKGGITGEGINVLERQLGDTFNQLFQATQAKYEDDKQSLKNLVTGHKNI</sequence>
<dbReference type="PATRIC" id="fig|1397.4.peg.4191"/>
<dbReference type="HAMAP" id="MF_01925">
    <property type="entry name" value="P5C_reductase"/>
    <property type="match status" value="1"/>
</dbReference>
<keyword evidence="2" id="KW-0641">Proline biosynthesis</keyword>
<dbReference type="GeneID" id="56350486"/>
<keyword evidence="2 3" id="KW-0521">NADP</keyword>
<accession>A0A0J1IN06</accession>
<comment type="similarity">
    <text evidence="1 2">Belongs to the pyrroline-5-carboxylate reductase family.</text>
</comment>
<dbReference type="EMBL" id="LDPH01000004">
    <property type="protein sequence ID" value="KLV27342.1"/>
    <property type="molecule type" value="Genomic_DNA"/>
</dbReference>
<dbReference type="Gene3D" id="3.40.50.720">
    <property type="entry name" value="NAD(P)-binding Rossmann-like Domain"/>
    <property type="match status" value="1"/>
</dbReference>
<dbReference type="PROSITE" id="PS00521">
    <property type="entry name" value="P5CR"/>
    <property type="match status" value="1"/>
</dbReference>
<feature type="domain" description="Pyrroline-5-carboxylate reductase catalytic N-terminal" evidence="4">
    <location>
        <begin position="2"/>
        <end position="97"/>
    </location>
</feature>
<protein>
    <recommendedName>
        <fullName evidence="2">Pyrroline-5-carboxylate reductase</fullName>
        <shortName evidence="2">P5C reductase</shortName>
        <shortName evidence="2">P5CR</shortName>
        <ecNumber evidence="2">1.5.1.2</ecNumber>
    </recommendedName>
    <alternativeName>
        <fullName evidence="2">PCA reductase</fullName>
    </alternativeName>
</protein>
<comment type="pathway">
    <text evidence="2">Amino-acid biosynthesis; L-proline biosynthesis; L-proline from L-glutamate 5-semialdehyde: step 1/1.</text>
</comment>
<dbReference type="InterPro" id="IPR029036">
    <property type="entry name" value="P5CR_dimer"/>
</dbReference>
<dbReference type="GO" id="GO:0055129">
    <property type="term" value="P:L-proline biosynthetic process"/>
    <property type="evidence" value="ECO:0007669"/>
    <property type="project" value="UniProtKB-UniRule"/>
</dbReference>
<dbReference type="InterPro" id="IPR028939">
    <property type="entry name" value="P5C_Rdtase_cat_N"/>
</dbReference>
<gene>
    <name evidence="2" type="primary">proC</name>
    <name evidence="6" type="ORF">ABW02_07495</name>
</gene>
<comment type="catalytic activity">
    <reaction evidence="2">
        <text>L-proline + NADP(+) = (S)-1-pyrroline-5-carboxylate + NADPH + 2 H(+)</text>
        <dbReference type="Rhea" id="RHEA:14109"/>
        <dbReference type="ChEBI" id="CHEBI:15378"/>
        <dbReference type="ChEBI" id="CHEBI:17388"/>
        <dbReference type="ChEBI" id="CHEBI:57783"/>
        <dbReference type="ChEBI" id="CHEBI:58349"/>
        <dbReference type="ChEBI" id="CHEBI:60039"/>
        <dbReference type="EC" id="1.5.1.2"/>
    </reaction>
</comment>
<dbReference type="SUPFAM" id="SSF51735">
    <property type="entry name" value="NAD(P)-binding Rossmann-fold domains"/>
    <property type="match status" value="1"/>
</dbReference>
<evidence type="ECO:0000259" key="4">
    <source>
        <dbReference type="Pfam" id="PF03807"/>
    </source>
</evidence>
<dbReference type="GO" id="GO:0005737">
    <property type="term" value="C:cytoplasm"/>
    <property type="evidence" value="ECO:0007669"/>
    <property type="project" value="UniProtKB-SubCell"/>
</dbReference>
<dbReference type="SUPFAM" id="SSF48179">
    <property type="entry name" value="6-phosphogluconate dehydrogenase C-terminal domain-like"/>
    <property type="match status" value="1"/>
</dbReference>
<organism evidence="6 7">
    <name type="scientific">Niallia circulans</name>
    <name type="common">Bacillus circulans</name>
    <dbReference type="NCBI Taxonomy" id="1397"/>
    <lineage>
        <taxon>Bacteria</taxon>
        <taxon>Bacillati</taxon>
        <taxon>Bacillota</taxon>
        <taxon>Bacilli</taxon>
        <taxon>Bacillales</taxon>
        <taxon>Bacillaceae</taxon>
        <taxon>Niallia</taxon>
    </lineage>
</organism>
<dbReference type="OrthoDB" id="9805754at2"/>
<feature type="domain" description="Pyrroline-5-carboxylate reductase dimerisation" evidence="5">
    <location>
        <begin position="163"/>
        <end position="260"/>
    </location>
</feature>
<evidence type="ECO:0000259" key="5">
    <source>
        <dbReference type="Pfam" id="PF14748"/>
    </source>
</evidence>
<dbReference type="Proteomes" id="UP000036045">
    <property type="component" value="Unassembled WGS sequence"/>
</dbReference>
<reference evidence="6 7" key="1">
    <citation type="submission" date="2015-05" db="EMBL/GenBank/DDBJ databases">
        <title>Whole genome sequence and identification of bacterial endophytes from Costus igneus.</title>
        <authorList>
            <person name="Lee Y.P."/>
            <person name="Gan H.M."/>
            <person name="Eng W."/>
            <person name="Wheatley M.S."/>
            <person name="Caraballo A."/>
            <person name="Polter S."/>
            <person name="Savka M.A."/>
            <person name="Hudson A.O."/>
        </authorList>
    </citation>
    <scope>NUCLEOTIDE SEQUENCE [LARGE SCALE GENOMIC DNA]</scope>
    <source>
        <strain evidence="6 7">RIT379</strain>
    </source>
</reference>
<dbReference type="EC" id="1.5.1.2" evidence="2"/>
<dbReference type="InterPro" id="IPR053790">
    <property type="entry name" value="P5CR-like_CS"/>
</dbReference>
<evidence type="ECO:0000313" key="6">
    <source>
        <dbReference type="EMBL" id="KLV27342.1"/>
    </source>
</evidence>
<dbReference type="RefSeq" id="WP_047941319.1">
    <property type="nucleotide sequence ID" value="NZ_CP053989.1"/>
</dbReference>
<comment type="subcellular location">
    <subcellularLocation>
        <location evidence="2">Cytoplasm</location>
    </subcellularLocation>
</comment>
<dbReference type="InterPro" id="IPR036291">
    <property type="entry name" value="NAD(P)-bd_dom_sf"/>
</dbReference>
<feature type="binding site" evidence="3">
    <location>
        <begin position="6"/>
        <end position="11"/>
    </location>
    <ligand>
        <name>NADP(+)</name>
        <dbReference type="ChEBI" id="CHEBI:58349"/>
    </ligand>
</feature>
<dbReference type="PANTHER" id="PTHR11645">
    <property type="entry name" value="PYRROLINE-5-CARBOXYLATE REDUCTASE"/>
    <property type="match status" value="1"/>
</dbReference>
<keyword evidence="2" id="KW-0963">Cytoplasm</keyword>
<dbReference type="UniPathway" id="UPA00098">
    <property type="reaction ID" value="UER00361"/>
</dbReference>
<comment type="caution">
    <text evidence="6">The sequence shown here is derived from an EMBL/GenBank/DDBJ whole genome shotgun (WGS) entry which is preliminary data.</text>
</comment>
<dbReference type="AlphaFoldDB" id="A0A0J1IN06"/>